<feature type="transmembrane region" description="Helical" evidence="10">
    <location>
        <begin position="279"/>
        <end position="300"/>
    </location>
</feature>
<dbReference type="GO" id="GO:0015031">
    <property type="term" value="P:protein transport"/>
    <property type="evidence" value="ECO:0007669"/>
    <property type="project" value="UniProtKB-KW"/>
</dbReference>
<keyword evidence="4 10" id="KW-0812">Transmembrane</keyword>
<dbReference type="CDD" id="cd06261">
    <property type="entry name" value="TM_PBP2"/>
    <property type="match status" value="1"/>
</dbReference>
<reference evidence="12 13" key="1">
    <citation type="submission" date="2017-07" db="EMBL/GenBank/DDBJ databases">
        <title>The genome sequence of Paludifilum halophilum highlights mechanisms for microbial adaptation to high salt environemnts.</title>
        <authorList>
            <person name="Belbahri L."/>
        </authorList>
    </citation>
    <scope>NUCLEOTIDE SEQUENCE [LARGE SCALE GENOMIC DNA]</scope>
    <source>
        <strain evidence="12 13">DSM 102817</strain>
    </source>
</reference>
<evidence type="ECO:0000256" key="9">
    <source>
        <dbReference type="ARBA" id="ARBA00024202"/>
    </source>
</evidence>
<dbReference type="Pfam" id="PF12911">
    <property type="entry name" value="OppC_N"/>
    <property type="match status" value="1"/>
</dbReference>
<evidence type="ECO:0000259" key="11">
    <source>
        <dbReference type="PROSITE" id="PS50928"/>
    </source>
</evidence>
<sequence>MASSSTENLTPEMFEPVDSDVNEQEALRGTRVSFWQDVWFRFRSNKGALIGMLLILAIGVMAIVGPLMNSYSYSEQDYSATNQIFAGDHWLGTDKFGRDLWTRIWYGAGISLIIAFLAAAIDLIIGVPYGCISGYCGGKVDNWMQRIIEVLYGIPNLIMMILLLIWLDRGIFAIALAMSITGWVAMARIVRGQILKAKNQEYVLAARSLGASHGRLLLKHMFPNVLSAVIVTIMFTIPTAIFFEAFLGFIGLGIRPPQASLGVLINDGFEMLRLFPYQIFYPAAVLSLLMFSFNLVGDGLRDALDPKLRR</sequence>
<feature type="transmembrane region" description="Helical" evidence="10">
    <location>
        <begin position="147"/>
        <end position="165"/>
    </location>
</feature>
<keyword evidence="5" id="KW-0571">Peptide transport</keyword>
<dbReference type="Proteomes" id="UP000215459">
    <property type="component" value="Unassembled WGS sequence"/>
</dbReference>
<dbReference type="InterPro" id="IPR050366">
    <property type="entry name" value="BP-dependent_transpt_permease"/>
</dbReference>
<evidence type="ECO:0000313" key="13">
    <source>
        <dbReference type="Proteomes" id="UP000215459"/>
    </source>
</evidence>
<dbReference type="GO" id="GO:0005886">
    <property type="term" value="C:plasma membrane"/>
    <property type="evidence" value="ECO:0007669"/>
    <property type="project" value="UniProtKB-SubCell"/>
</dbReference>
<evidence type="ECO:0000256" key="10">
    <source>
        <dbReference type="RuleBase" id="RU363032"/>
    </source>
</evidence>
<evidence type="ECO:0000256" key="6">
    <source>
        <dbReference type="ARBA" id="ARBA00022927"/>
    </source>
</evidence>
<dbReference type="GO" id="GO:0055085">
    <property type="term" value="P:transmembrane transport"/>
    <property type="evidence" value="ECO:0007669"/>
    <property type="project" value="InterPro"/>
</dbReference>
<keyword evidence="3" id="KW-1003">Cell membrane</keyword>
<keyword evidence="13" id="KW-1185">Reference proteome</keyword>
<keyword evidence="7 10" id="KW-1133">Transmembrane helix</keyword>
<dbReference type="InterPro" id="IPR025966">
    <property type="entry name" value="OppC_N"/>
</dbReference>
<feature type="transmembrane region" description="Helical" evidence="10">
    <location>
        <begin position="104"/>
        <end position="127"/>
    </location>
</feature>
<gene>
    <name evidence="12" type="ORF">CHM34_12525</name>
</gene>
<protein>
    <submittedName>
        <fullName evidence="12">Diguanylate cyclase</fullName>
    </submittedName>
</protein>
<comment type="subcellular location">
    <subcellularLocation>
        <location evidence="1 10">Cell membrane</location>
        <topology evidence="1 10">Multi-pass membrane protein</topology>
    </subcellularLocation>
</comment>
<evidence type="ECO:0000256" key="1">
    <source>
        <dbReference type="ARBA" id="ARBA00004651"/>
    </source>
</evidence>
<proteinExistence type="inferred from homology"/>
<evidence type="ECO:0000256" key="2">
    <source>
        <dbReference type="ARBA" id="ARBA00022448"/>
    </source>
</evidence>
<dbReference type="InterPro" id="IPR000515">
    <property type="entry name" value="MetI-like"/>
</dbReference>
<dbReference type="AlphaFoldDB" id="A0A235B4J5"/>
<keyword evidence="8 10" id="KW-0472">Membrane</keyword>
<dbReference type="PANTHER" id="PTHR43386">
    <property type="entry name" value="OLIGOPEPTIDE TRANSPORT SYSTEM PERMEASE PROTEIN APPC"/>
    <property type="match status" value="1"/>
</dbReference>
<evidence type="ECO:0000256" key="3">
    <source>
        <dbReference type="ARBA" id="ARBA00022475"/>
    </source>
</evidence>
<dbReference type="EMBL" id="NOWF01000007">
    <property type="protein sequence ID" value="OYD07203.1"/>
    <property type="molecule type" value="Genomic_DNA"/>
</dbReference>
<dbReference type="PANTHER" id="PTHR43386:SF24">
    <property type="entry name" value="OLIGOPEPTIDE TRANSPORT SYSTEM PERMEASE PROTEIN AMID"/>
    <property type="match status" value="1"/>
</dbReference>
<feature type="domain" description="ABC transmembrane type-1" evidence="11">
    <location>
        <begin position="108"/>
        <end position="297"/>
    </location>
</feature>
<comment type="similarity">
    <text evidence="9">Belongs to the binding-protein-dependent transport system permease family. OppBC subfamily.</text>
</comment>
<dbReference type="GO" id="GO:0015833">
    <property type="term" value="P:peptide transport"/>
    <property type="evidence" value="ECO:0007669"/>
    <property type="project" value="UniProtKB-KW"/>
</dbReference>
<feature type="transmembrane region" description="Helical" evidence="10">
    <location>
        <begin position="171"/>
        <end position="190"/>
    </location>
</feature>
<feature type="transmembrane region" description="Helical" evidence="10">
    <location>
        <begin position="225"/>
        <end position="254"/>
    </location>
</feature>
<evidence type="ECO:0000313" key="12">
    <source>
        <dbReference type="EMBL" id="OYD07203.1"/>
    </source>
</evidence>
<evidence type="ECO:0000256" key="4">
    <source>
        <dbReference type="ARBA" id="ARBA00022692"/>
    </source>
</evidence>
<dbReference type="OrthoDB" id="9797472at2"/>
<evidence type="ECO:0000256" key="8">
    <source>
        <dbReference type="ARBA" id="ARBA00023136"/>
    </source>
</evidence>
<dbReference type="RefSeq" id="WP_094264946.1">
    <property type="nucleotide sequence ID" value="NZ_NOWF01000007.1"/>
</dbReference>
<comment type="caution">
    <text evidence="12">The sequence shown here is derived from an EMBL/GenBank/DDBJ whole genome shotgun (WGS) entry which is preliminary data.</text>
</comment>
<dbReference type="Pfam" id="PF00528">
    <property type="entry name" value="BPD_transp_1"/>
    <property type="match status" value="1"/>
</dbReference>
<accession>A0A235B4J5</accession>
<dbReference type="InterPro" id="IPR035906">
    <property type="entry name" value="MetI-like_sf"/>
</dbReference>
<keyword evidence="2 10" id="KW-0813">Transport</keyword>
<dbReference type="Gene3D" id="1.10.3720.10">
    <property type="entry name" value="MetI-like"/>
    <property type="match status" value="1"/>
</dbReference>
<dbReference type="PROSITE" id="PS50928">
    <property type="entry name" value="ABC_TM1"/>
    <property type="match status" value="1"/>
</dbReference>
<dbReference type="SUPFAM" id="SSF161098">
    <property type="entry name" value="MetI-like"/>
    <property type="match status" value="1"/>
</dbReference>
<organism evidence="12 13">
    <name type="scientific">Paludifilum halophilum</name>
    <dbReference type="NCBI Taxonomy" id="1642702"/>
    <lineage>
        <taxon>Bacteria</taxon>
        <taxon>Bacillati</taxon>
        <taxon>Bacillota</taxon>
        <taxon>Bacilli</taxon>
        <taxon>Bacillales</taxon>
        <taxon>Thermoactinomycetaceae</taxon>
        <taxon>Paludifilum</taxon>
    </lineage>
</organism>
<keyword evidence="6" id="KW-0653">Protein transport</keyword>
<name>A0A235B4J5_9BACL</name>
<evidence type="ECO:0000256" key="5">
    <source>
        <dbReference type="ARBA" id="ARBA00022856"/>
    </source>
</evidence>
<feature type="transmembrane region" description="Helical" evidence="10">
    <location>
        <begin position="48"/>
        <end position="68"/>
    </location>
</feature>
<evidence type="ECO:0000256" key="7">
    <source>
        <dbReference type="ARBA" id="ARBA00022989"/>
    </source>
</evidence>